<gene>
    <name evidence="2" type="ORF">D2E24_1967</name>
</gene>
<dbReference type="Proteomes" id="UP000287470">
    <property type="component" value="Unassembled WGS sequence"/>
</dbReference>
<comment type="caution">
    <text evidence="2">The sequence shown here is derived from an EMBL/GenBank/DDBJ whole genome shotgun (WGS) entry which is preliminary data.</text>
</comment>
<evidence type="ECO:0000313" key="3">
    <source>
        <dbReference type="Proteomes" id="UP000287470"/>
    </source>
</evidence>
<dbReference type="EMBL" id="QXGK01000041">
    <property type="protein sequence ID" value="RSX50404.1"/>
    <property type="molecule type" value="Genomic_DNA"/>
</dbReference>
<name>A0A430FC36_9BIFI</name>
<dbReference type="AlphaFoldDB" id="A0A430FC36"/>
<proteinExistence type="predicted"/>
<reference evidence="2 3" key="1">
    <citation type="submission" date="2018-09" db="EMBL/GenBank/DDBJ databases">
        <title>Characterization of the phylogenetic diversity of five novel species belonging to the genus Bifidobacterium.</title>
        <authorList>
            <person name="Lugli G.A."/>
            <person name="Duranti S."/>
            <person name="Milani C."/>
        </authorList>
    </citation>
    <scope>NUCLEOTIDE SEQUENCE [LARGE SCALE GENOMIC DNA]</scope>
    <source>
        <strain evidence="2 3">2033B</strain>
    </source>
</reference>
<feature type="region of interest" description="Disordered" evidence="1">
    <location>
        <begin position="44"/>
        <end position="91"/>
    </location>
</feature>
<evidence type="ECO:0000256" key="1">
    <source>
        <dbReference type="SAM" id="MobiDB-lite"/>
    </source>
</evidence>
<accession>A0A430FC36</accession>
<organism evidence="2 3">
    <name type="scientific">Bifidobacterium samirii</name>
    <dbReference type="NCBI Taxonomy" id="2306974"/>
    <lineage>
        <taxon>Bacteria</taxon>
        <taxon>Bacillati</taxon>
        <taxon>Actinomycetota</taxon>
        <taxon>Actinomycetes</taxon>
        <taxon>Bifidobacteriales</taxon>
        <taxon>Bifidobacteriaceae</taxon>
        <taxon>Bifidobacterium</taxon>
    </lineage>
</organism>
<keyword evidence="3" id="KW-1185">Reference proteome</keyword>
<protein>
    <submittedName>
        <fullName evidence="2">Uncharacterized protein</fullName>
    </submittedName>
</protein>
<evidence type="ECO:0000313" key="2">
    <source>
        <dbReference type="EMBL" id="RSX50404.1"/>
    </source>
</evidence>
<sequence>MNGQELLAMFGLSEEQVERDVERMESETENHGIVGPVIFPVQVGRTSLGQTREVGDGVPSEGSARNPAPSNHPAKHHETQTHGTRPCRLGR</sequence>